<dbReference type="AlphaFoldDB" id="A0A6P7GN85"/>
<feature type="signal peptide" evidence="1">
    <location>
        <begin position="1"/>
        <end position="19"/>
    </location>
</feature>
<protein>
    <submittedName>
        <fullName evidence="2">Uncharacterized protein LOC114340884</fullName>
    </submittedName>
</protein>
<dbReference type="CDD" id="cd23992">
    <property type="entry name" value="PBP_GOBP"/>
    <property type="match status" value="1"/>
</dbReference>
<proteinExistence type="predicted"/>
<dbReference type="Gene3D" id="1.10.238.20">
    <property type="entry name" value="Pheromone/general odorant binding protein domain"/>
    <property type="match status" value="1"/>
</dbReference>
<dbReference type="SUPFAM" id="SSF47565">
    <property type="entry name" value="Insect pheromone/odorant-binding proteins"/>
    <property type="match status" value="1"/>
</dbReference>
<sequence>MKGTIFCVVLIACILTTAADKYSHLGEAVKECGAEHGGPNEIKGPMDLQKHGATAFCILNKGEIITENGDIIENTVREIYRNIYATETEVDAVIHKCGTKNGKTREEVAFNLFACFEHLPPETKKKREKVVKVLL</sequence>
<dbReference type="InterPro" id="IPR036728">
    <property type="entry name" value="PBP_GOBP_sf"/>
</dbReference>
<dbReference type="GO" id="GO:0005549">
    <property type="term" value="F:odorant binding"/>
    <property type="evidence" value="ECO:0007669"/>
    <property type="project" value="InterPro"/>
</dbReference>
<accession>A0A6P7GN85</accession>
<reference evidence="2" key="1">
    <citation type="submission" date="2025-08" db="UniProtKB">
        <authorList>
            <consortium name="RefSeq"/>
        </authorList>
    </citation>
    <scope>IDENTIFICATION</scope>
    <source>
        <tissue evidence="2">Whole insect</tissue>
    </source>
</reference>
<dbReference type="InterPro" id="IPR006170">
    <property type="entry name" value="PBP/GOBP"/>
</dbReference>
<dbReference type="RefSeq" id="XP_028147462.1">
    <property type="nucleotide sequence ID" value="XM_028291661.1"/>
</dbReference>
<evidence type="ECO:0000256" key="1">
    <source>
        <dbReference type="SAM" id="SignalP"/>
    </source>
</evidence>
<organism evidence="2">
    <name type="scientific">Diabrotica virgifera virgifera</name>
    <name type="common">western corn rootworm</name>
    <dbReference type="NCBI Taxonomy" id="50390"/>
    <lineage>
        <taxon>Eukaryota</taxon>
        <taxon>Metazoa</taxon>
        <taxon>Ecdysozoa</taxon>
        <taxon>Arthropoda</taxon>
        <taxon>Hexapoda</taxon>
        <taxon>Insecta</taxon>
        <taxon>Pterygota</taxon>
        <taxon>Neoptera</taxon>
        <taxon>Endopterygota</taxon>
        <taxon>Coleoptera</taxon>
        <taxon>Polyphaga</taxon>
        <taxon>Cucujiformia</taxon>
        <taxon>Chrysomeloidea</taxon>
        <taxon>Chrysomelidae</taxon>
        <taxon>Galerucinae</taxon>
        <taxon>Diabroticina</taxon>
        <taxon>Diabroticites</taxon>
        <taxon>Diabrotica</taxon>
    </lineage>
</organism>
<dbReference type="Pfam" id="PF01395">
    <property type="entry name" value="PBP_GOBP"/>
    <property type="match status" value="1"/>
</dbReference>
<gene>
    <name evidence="2" type="primary">LOC114340884</name>
</gene>
<name>A0A6P7GN85_DIAVI</name>
<dbReference type="InParanoid" id="A0A6P7GN85"/>
<keyword evidence="1" id="KW-0732">Signal</keyword>
<feature type="chain" id="PRO_5027560850" evidence="1">
    <location>
        <begin position="20"/>
        <end position="135"/>
    </location>
</feature>
<evidence type="ECO:0000313" key="2">
    <source>
        <dbReference type="RefSeq" id="XP_028147462.1"/>
    </source>
</evidence>